<keyword evidence="3" id="KW-0808">Transferase</keyword>
<dbReference type="EMBL" id="UINC01229564">
    <property type="protein sequence ID" value="SVE61327.1"/>
    <property type="molecule type" value="Genomic_DNA"/>
</dbReference>
<dbReference type="Pfam" id="PF13641">
    <property type="entry name" value="Glyco_tranf_2_3"/>
    <property type="match status" value="1"/>
</dbReference>
<evidence type="ECO:0000256" key="2">
    <source>
        <dbReference type="ARBA" id="ARBA00022676"/>
    </source>
</evidence>
<evidence type="ECO:0000313" key="4">
    <source>
        <dbReference type="EMBL" id="SVE61327.1"/>
    </source>
</evidence>
<name>A0A383EWS3_9ZZZZ</name>
<dbReference type="InterPro" id="IPR029044">
    <property type="entry name" value="Nucleotide-diphossugar_trans"/>
</dbReference>
<dbReference type="GO" id="GO:0016757">
    <property type="term" value="F:glycosyltransferase activity"/>
    <property type="evidence" value="ECO:0007669"/>
    <property type="project" value="UniProtKB-KW"/>
</dbReference>
<feature type="non-terminal residue" evidence="4">
    <location>
        <position position="1"/>
    </location>
</feature>
<proteinExistence type="inferred from homology"/>
<dbReference type="Gene3D" id="3.90.550.10">
    <property type="entry name" value="Spore Coat Polysaccharide Biosynthesis Protein SpsA, Chain A"/>
    <property type="match status" value="1"/>
</dbReference>
<dbReference type="PANTHER" id="PTHR43179">
    <property type="entry name" value="RHAMNOSYLTRANSFERASE WBBL"/>
    <property type="match status" value="1"/>
</dbReference>
<feature type="non-terminal residue" evidence="4">
    <location>
        <position position="229"/>
    </location>
</feature>
<protein>
    <recommendedName>
        <fullName evidence="5">Glycosyltransferase 2-like domain-containing protein</fullName>
    </recommendedName>
</protein>
<gene>
    <name evidence="4" type="ORF">METZ01_LOCUS514181</name>
</gene>
<evidence type="ECO:0000256" key="3">
    <source>
        <dbReference type="ARBA" id="ARBA00022679"/>
    </source>
</evidence>
<dbReference type="PANTHER" id="PTHR43179:SF12">
    <property type="entry name" value="GALACTOFURANOSYLTRANSFERASE GLFT2"/>
    <property type="match status" value="1"/>
</dbReference>
<evidence type="ECO:0008006" key="5">
    <source>
        <dbReference type="Google" id="ProtNLM"/>
    </source>
</evidence>
<dbReference type="SUPFAM" id="SSF53448">
    <property type="entry name" value="Nucleotide-diphospho-sugar transferases"/>
    <property type="match status" value="1"/>
</dbReference>
<evidence type="ECO:0000256" key="1">
    <source>
        <dbReference type="ARBA" id="ARBA00006739"/>
    </source>
</evidence>
<keyword evidence="2" id="KW-0328">Glycosyltransferase</keyword>
<sequence length="229" mass="26828">NPDTIVESNWIEELISAYNKFGEGLYQPKHLSLNEKTVYMSAGNMLNIFGFGYAREKGNKDENQFNKIEEIGYASGTCLFTSSAVLKKVGLFDPFIFLYHDDLDLGWRASQLGIKSYYVPTSLIYHAESYSLKWNAEKFYWLERNRKYCILTHYSKQTYSKIFPTLLAVDFFVWMFYLTKGFLWSKIRAELDIIKNRKAIKTKYEELESKKIVSDKELITKFSDSLHVP</sequence>
<reference evidence="4" key="1">
    <citation type="submission" date="2018-05" db="EMBL/GenBank/DDBJ databases">
        <authorList>
            <person name="Lanie J.A."/>
            <person name="Ng W.-L."/>
            <person name="Kazmierczak K.M."/>
            <person name="Andrzejewski T.M."/>
            <person name="Davidsen T.M."/>
            <person name="Wayne K.J."/>
            <person name="Tettelin H."/>
            <person name="Glass J.I."/>
            <person name="Rusch D."/>
            <person name="Podicherti R."/>
            <person name="Tsui H.-C.T."/>
            <person name="Winkler M.E."/>
        </authorList>
    </citation>
    <scope>NUCLEOTIDE SEQUENCE</scope>
</reference>
<comment type="similarity">
    <text evidence="1">Belongs to the glycosyltransferase 2 family.</text>
</comment>
<organism evidence="4">
    <name type="scientific">marine metagenome</name>
    <dbReference type="NCBI Taxonomy" id="408172"/>
    <lineage>
        <taxon>unclassified sequences</taxon>
        <taxon>metagenomes</taxon>
        <taxon>ecological metagenomes</taxon>
    </lineage>
</organism>
<dbReference type="AlphaFoldDB" id="A0A383EWS3"/>
<accession>A0A383EWS3</accession>